<evidence type="ECO:0000313" key="4">
    <source>
        <dbReference type="Proteomes" id="UP000027195"/>
    </source>
</evidence>
<evidence type="ECO:0000256" key="1">
    <source>
        <dbReference type="SAM" id="MobiDB-lite"/>
    </source>
</evidence>
<feature type="compositionally biased region" description="Low complexity" evidence="1">
    <location>
        <begin position="225"/>
        <end position="240"/>
    </location>
</feature>
<dbReference type="HOGENOM" id="CLU_593101_0_0_1"/>
<organism evidence="3 4">
    <name type="scientific">Botryobasidium botryosum (strain FD-172 SS1)</name>
    <dbReference type="NCBI Taxonomy" id="930990"/>
    <lineage>
        <taxon>Eukaryota</taxon>
        <taxon>Fungi</taxon>
        <taxon>Dikarya</taxon>
        <taxon>Basidiomycota</taxon>
        <taxon>Agaricomycotina</taxon>
        <taxon>Agaricomycetes</taxon>
        <taxon>Cantharellales</taxon>
        <taxon>Botryobasidiaceae</taxon>
        <taxon>Botryobasidium</taxon>
    </lineage>
</organism>
<feature type="region of interest" description="Disordered" evidence="1">
    <location>
        <begin position="322"/>
        <end position="440"/>
    </location>
</feature>
<dbReference type="Proteomes" id="UP000027195">
    <property type="component" value="Unassembled WGS sequence"/>
</dbReference>
<feature type="compositionally biased region" description="Polar residues" evidence="1">
    <location>
        <begin position="425"/>
        <end position="439"/>
    </location>
</feature>
<gene>
    <name evidence="3" type="ORF">BOTBODRAFT_185414</name>
</gene>
<feature type="region of interest" description="Disordered" evidence="1">
    <location>
        <begin position="192"/>
        <end position="257"/>
    </location>
</feature>
<dbReference type="PROSITE" id="PS51257">
    <property type="entry name" value="PROKAR_LIPOPROTEIN"/>
    <property type="match status" value="1"/>
</dbReference>
<dbReference type="AlphaFoldDB" id="A0A067MQI7"/>
<feature type="compositionally biased region" description="Low complexity" evidence="1">
    <location>
        <begin position="401"/>
        <end position="410"/>
    </location>
</feature>
<keyword evidence="4" id="KW-1185">Reference proteome</keyword>
<evidence type="ECO:0000256" key="2">
    <source>
        <dbReference type="SAM" id="SignalP"/>
    </source>
</evidence>
<feature type="signal peptide" evidence="2">
    <location>
        <begin position="1"/>
        <end position="22"/>
    </location>
</feature>
<feature type="region of interest" description="Disordered" evidence="1">
    <location>
        <begin position="510"/>
        <end position="543"/>
    </location>
</feature>
<keyword evidence="2" id="KW-0732">Signal</keyword>
<feature type="compositionally biased region" description="Low complexity" evidence="1">
    <location>
        <begin position="329"/>
        <end position="371"/>
    </location>
</feature>
<proteinExistence type="predicted"/>
<feature type="compositionally biased region" description="Gly residues" evidence="1">
    <location>
        <begin position="373"/>
        <end position="385"/>
    </location>
</feature>
<reference evidence="4" key="1">
    <citation type="journal article" date="2014" name="Proc. Natl. Acad. Sci. U.S.A.">
        <title>Extensive sampling of basidiomycete genomes demonstrates inadequacy of the white-rot/brown-rot paradigm for wood decay fungi.</title>
        <authorList>
            <person name="Riley R."/>
            <person name="Salamov A.A."/>
            <person name="Brown D.W."/>
            <person name="Nagy L.G."/>
            <person name="Floudas D."/>
            <person name="Held B.W."/>
            <person name="Levasseur A."/>
            <person name="Lombard V."/>
            <person name="Morin E."/>
            <person name="Otillar R."/>
            <person name="Lindquist E.A."/>
            <person name="Sun H."/>
            <person name="LaButti K.M."/>
            <person name="Schmutz J."/>
            <person name="Jabbour D."/>
            <person name="Luo H."/>
            <person name="Baker S.E."/>
            <person name="Pisabarro A.G."/>
            <person name="Walton J.D."/>
            <person name="Blanchette R.A."/>
            <person name="Henrissat B."/>
            <person name="Martin F."/>
            <person name="Cullen D."/>
            <person name="Hibbett D.S."/>
            <person name="Grigoriev I.V."/>
        </authorList>
    </citation>
    <scope>NUCLEOTIDE SEQUENCE [LARGE SCALE GENOMIC DNA]</scope>
    <source>
        <strain evidence="4">FD-172 SS1</strain>
    </source>
</reference>
<feature type="chain" id="PRO_5001641567" evidence="2">
    <location>
        <begin position="23"/>
        <end position="562"/>
    </location>
</feature>
<dbReference type="InParanoid" id="A0A067MQI7"/>
<dbReference type="EMBL" id="KL198022">
    <property type="protein sequence ID" value="KDQ18013.1"/>
    <property type="molecule type" value="Genomic_DNA"/>
</dbReference>
<evidence type="ECO:0000313" key="3">
    <source>
        <dbReference type="EMBL" id="KDQ18013.1"/>
    </source>
</evidence>
<protein>
    <submittedName>
        <fullName evidence="3">Uncharacterized protein</fullName>
    </submittedName>
</protein>
<dbReference type="STRING" id="930990.A0A067MQI7"/>
<accession>A0A067MQI7</accession>
<sequence length="562" mass="55102">MRTPVLATSALYLTLFAAPLHAALIAQSCATVPGFVLASHPAKTCSCVKNDGSVPTFEERGYIACPGPNNGDNLGTPACIDTGAASSVCAIQCIQGYDPRDRGCYPIVPAEYLPDETMYSSACSGLKPVLVAVNPGGCMCDRQRPSDSPTSYGTTCKPREHGWGVCTTNAAHTKSTCEIHCDPGYIQSGSDCIVDPASIPPPPPQQDQSQVPLNQPGTTPGSGDPSQSTGSPSLPSSDTPNDGIHTQDKPACPPHLPIVLTHPNGACGCSAHPPAAGVVCQSPSGGNGVAACRETPDKSSSQCVIKCQAGYVVEDNACVPAPQNQSTDPVAPASGSASGQSGSDPSSATESPSTGGSGSPSNSVPSSNTPGQNTGGPSGITGAGTGATNSGPSGPAGGSGSNPSSSSGAGTDAGTGTGSSSGSTNPPANTDAGGTSDWTDTACPPHLPIAYVSPTGGCGCSRNPSVAGACAPPSAGSGIAVCQSHKTANPNVGRCGVKCNAGLRADASGTACVPGSPAQAQTPSEGGAETAAPPSPSTDQVDPVMSCTANCKPGYKLACVPA</sequence>
<name>A0A067MQI7_BOTB1</name>